<protein>
    <submittedName>
        <fullName evidence="1">Uncharacterized protein</fullName>
    </submittedName>
</protein>
<evidence type="ECO:0000313" key="1">
    <source>
        <dbReference type="EMBL" id="KKM65573.1"/>
    </source>
</evidence>
<reference evidence="1" key="1">
    <citation type="journal article" date="2015" name="Nature">
        <title>Complex archaea that bridge the gap between prokaryotes and eukaryotes.</title>
        <authorList>
            <person name="Spang A."/>
            <person name="Saw J.H."/>
            <person name="Jorgensen S.L."/>
            <person name="Zaremba-Niedzwiedzka K."/>
            <person name="Martijn J."/>
            <person name="Lind A.E."/>
            <person name="van Eijk R."/>
            <person name="Schleper C."/>
            <person name="Guy L."/>
            <person name="Ettema T.J."/>
        </authorList>
    </citation>
    <scope>NUCLEOTIDE SEQUENCE</scope>
</reference>
<name>A0A0F9J7P1_9ZZZZ</name>
<sequence>MERDASVQQSVALAKLALRANVASIDYMQPVKDNPIKSISTAFLAGAAMGNSSGNNKVPSGLFAMIVKAAEQFL</sequence>
<organism evidence="1">
    <name type="scientific">marine sediment metagenome</name>
    <dbReference type="NCBI Taxonomy" id="412755"/>
    <lineage>
        <taxon>unclassified sequences</taxon>
        <taxon>metagenomes</taxon>
        <taxon>ecological metagenomes</taxon>
    </lineage>
</organism>
<gene>
    <name evidence="1" type="ORF">LCGC14_1489930</name>
</gene>
<dbReference type="EMBL" id="LAZR01010703">
    <property type="protein sequence ID" value="KKM65573.1"/>
    <property type="molecule type" value="Genomic_DNA"/>
</dbReference>
<proteinExistence type="predicted"/>
<comment type="caution">
    <text evidence="1">The sequence shown here is derived from an EMBL/GenBank/DDBJ whole genome shotgun (WGS) entry which is preliminary data.</text>
</comment>
<dbReference type="AlphaFoldDB" id="A0A0F9J7P1"/>
<accession>A0A0F9J7P1</accession>